<feature type="compositionally biased region" description="Polar residues" evidence="1">
    <location>
        <begin position="242"/>
        <end position="253"/>
    </location>
</feature>
<dbReference type="PeptideAtlas" id="Q19452"/>
<feature type="compositionally biased region" description="Basic and acidic residues" evidence="1">
    <location>
        <begin position="54"/>
        <end position="66"/>
    </location>
</feature>
<feature type="compositionally biased region" description="Basic and acidic residues" evidence="1">
    <location>
        <begin position="171"/>
        <end position="180"/>
    </location>
</feature>
<dbReference type="RefSeq" id="NP_506540.1">
    <property type="nucleotide sequence ID" value="NM_074139.3"/>
</dbReference>
<feature type="compositionally biased region" description="Polar residues" evidence="1">
    <location>
        <begin position="320"/>
        <end position="333"/>
    </location>
</feature>
<dbReference type="GeneID" id="179929"/>
<dbReference type="UCSC" id="F14D7.2">
    <property type="organism name" value="c. elegans"/>
</dbReference>
<accession>Q19452</accession>
<dbReference type="PaxDb" id="6239-F14D7.2"/>
<dbReference type="eggNOG" id="KOG2992">
    <property type="taxonomic scope" value="Eukaryota"/>
</dbReference>
<feature type="compositionally biased region" description="Basic and acidic residues" evidence="1">
    <location>
        <begin position="304"/>
        <end position="315"/>
    </location>
</feature>
<feature type="compositionally biased region" description="Polar residues" evidence="1">
    <location>
        <begin position="181"/>
        <end position="214"/>
    </location>
</feature>
<dbReference type="CTD" id="179929"/>
<dbReference type="STRING" id="6239.F14D7.2.1"/>
<dbReference type="WormBase" id="F14D7.2">
    <property type="protein sequence ID" value="CE09380"/>
    <property type="gene ID" value="WBGene00008789"/>
</dbReference>
<sequence>MTNKTWIFDAINQWFNDDIPGLIGSLQRLPSGSENGGTGSSFFRRGMMSNESESSAHDDKVIKKQPETSSSSPEHRSPRRSKSAPPSSSNPPASASTFLETVKNWFSCSTKPPVTCRTEFTELEARPAIPPLGNLEGLTDSPTPRTPVNQGPSLPYAGGREALGIPFMDRTPSDTERTDEASTSSRLPTGTTGSGITFPANKNNDSDKASQASVDSDLKRETQIPNYPRRRPDSDPPGGRVTSPSDVQSGASSHTRESDETPDISADGAKKLDNITEESGTPEEELMSGRDSEDEGLRRKRPKLQVEGKDVKRSDCYSPSECSTQPSSGSSTALIVPTKAGKSSDDLRKARADRKAEQKAEKARKRPSNPSEKKLTSAEKLMAASNIPKDVSPATNAVLLDKLHDNMAGYGKVDDVDEDAGDGQGSSDKNNKDDEDDDDSIFGKVVKDYEDNLFDLF</sequence>
<dbReference type="HOGENOM" id="CLU_598851_0_0_1"/>
<dbReference type="AGR" id="WB:WBGene00008789"/>
<feature type="compositionally biased region" description="Polar residues" evidence="1">
    <location>
        <begin position="140"/>
        <end position="152"/>
    </location>
</feature>
<feature type="region of interest" description="Disordered" evidence="1">
    <location>
        <begin position="126"/>
        <end position="377"/>
    </location>
</feature>
<evidence type="ECO:0000313" key="3">
    <source>
        <dbReference type="Proteomes" id="UP000001940"/>
    </source>
</evidence>
<keyword evidence="5" id="KW-1267">Proteomics identification</keyword>
<feature type="compositionally biased region" description="Basic and acidic residues" evidence="1">
    <location>
        <begin position="342"/>
        <end position="361"/>
    </location>
</feature>
<evidence type="ECO:0000256" key="1">
    <source>
        <dbReference type="SAM" id="MobiDB-lite"/>
    </source>
</evidence>
<feature type="compositionally biased region" description="Low complexity" evidence="1">
    <location>
        <begin position="83"/>
        <end position="96"/>
    </location>
</feature>
<dbReference type="SMR" id="Q19452"/>
<evidence type="ECO:0000313" key="4">
    <source>
        <dbReference type="WormBase" id="F14D7.2"/>
    </source>
</evidence>
<dbReference type="AlphaFoldDB" id="Q19452"/>
<name>Q19452_CAEEL</name>
<evidence type="ECO:0007829" key="5">
    <source>
        <dbReference type="PeptideAtlas" id="Q19452"/>
    </source>
</evidence>
<protein>
    <submittedName>
        <fullName evidence="2">AF4/FMR2 family member lilli</fullName>
    </submittedName>
</protein>
<feature type="region of interest" description="Disordered" evidence="1">
    <location>
        <begin position="26"/>
        <end position="96"/>
    </location>
</feature>
<evidence type="ECO:0000313" key="2">
    <source>
        <dbReference type="EMBL" id="CAB01156.1"/>
    </source>
</evidence>
<feature type="region of interest" description="Disordered" evidence="1">
    <location>
        <begin position="409"/>
        <end position="443"/>
    </location>
</feature>
<feature type="compositionally biased region" description="Basic and acidic residues" evidence="1">
    <location>
        <begin position="287"/>
        <end position="297"/>
    </location>
</feature>
<dbReference type="InParanoid" id="Q19452"/>
<organism evidence="2 3">
    <name type="scientific">Caenorhabditis elegans</name>
    <dbReference type="NCBI Taxonomy" id="6239"/>
    <lineage>
        <taxon>Eukaryota</taxon>
        <taxon>Metazoa</taxon>
        <taxon>Ecdysozoa</taxon>
        <taxon>Nematoda</taxon>
        <taxon>Chromadorea</taxon>
        <taxon>Rhabditida</taxon>
        <taxon>Rhabditina</taxon>
        <taxon>Rhabditomorpha</taxon>
        <taxon>Rhabditoidea</taxon>
        <taxon>Rhabditidae</taxon>
        <taxon>Peloderinae</taxon>
        <taxon>Caenorhabditis</taxon>
    </lineage>
</organism>
<dbReference type="KEGG" id="cel:CELE_F14D7.2"/>
<dbReference type="EMBL" id="BX284605">
    <property type="protein sequence ID" value="CAB01156.1"/>
    <property type="molecule type" value="Genomic_DNA"/>
</dbReference>
<dbReference type="Bgee" id="WBGene00008789">
    <property type="expression patterns" value="Expressed in germ line (C elegans) and 3 other cell types or tissues"/>
</dbReference>
<dbReference type="Proteomes" id="UP000001940">
    <property type="component" value="Chromosome V"/>
</dbReference>
<keyword evidence="3" id="KW-1185">Reference proteome</keyword>
<dbReference type="PIR" id="T20884">
    <property type="entry name" value="T20884"/>
</dbReference>
<reference evidence="2 3" key="1">
    <citation type="journal article" date="1998" name="Science">
        <title>Genome sequence of the nematode C. elegans: a platform for investigating biology.</title>
        <authorList>
            <consortium name="The C. elegans sequencing consortium"/>
            <person name="Sulson J.E."/>
            <person name="Waterston R."/>
        </authorList>
    </citation>
    <scope>NUCLEOTIDE SEQUENCE [LARGE SCALE GENOMIC DNA]</scope>
    <source>
        <strain evidence="2 3">Bristol N2</strain>
    </source>
</reference>
<gene>
    <name evidence="2" type="ORF">CELE_F14D7.2</name>
    <name evidence="2 4" type="ORF">F14D7.2</name>
</gene>
<proteinExistence type="evidence at protein level"/>